<reference evidence="6 7" key="1">
    <citation type="submission" date="2019-01" db="EMBL/GenBank/DDBJ databases">
        <title>Genome sequencing of strain 2JSPR-7.</title>
        <authorList>
            <person name="Heo J."/>
            <person name="Kim S.-J."/>
            <person name="Kim J.-S."/>
            <person name="Hong S.-B."/>
            <person name="Kwon S.-W."/>
        </authorList>
    </citation>
    <scope>NUCLEOTIDE SEQUENCE [LARGE SCALE GENOMIC DNA]</scope>
    <source>
        <strain evidence="6 7">2JSPR-7</strain>
    </source>
</reference>
<dbReference type="PANTHER" id="PTHR24220:SF685">
    <property type="entry name" value="ABC TRANSPORTER RELATED"/>
    <property type="match status" value="1"/>
</dbReference>
<dbReference type="GO" id="GO:0005524">
    <property type="term" value="F:ATP binding"/>
    <property type="evidence" value="ECO:0007669"/>
    <property type="project" value="UniProtKB-KW"/>
</dbReference>
<evidence type="ECO:0000256" key="1">
    <source>
        <dbReference type="ARBA" id="ARBA00022448"/>
    </source>
</evidence>
<gene>
    <name evidence="6" type="ORF">ET495_14715</name>
</gene>
<name>A0A4P6EMY8_9MICO</name>
<accession>A0A4P6EMY8</accession>
<dbReference type="GO" id="GO:0005886">
    <property type="term" value="C:plasma membrane"/>
    <property type="evidence" value="ECO:0007669"/>
    <property type="project" value="TreeGrafter"/>
</dbReference>
<feature type="region of interest" description="Disordered" evidence="4">
    <location>
        <begin position="256"/>
        <end position="310"/>
    </location>
</feature>
<evidence type="ECO:0000256" key="4">
    <source>
        <dbReference type="SAM" id="MobiDB-lite"/>
    </source>
</evidence>
<evidence type="ECO:0000313" key="7">
    <source>
        <dbReference type="Proteomes" id="UP000291758"/>
    </source>
</evidence>
<dbReference type="InterPro" id="IPR003593">
    <property type="entry name" value="AAA+_ATPase"/>
</dbReference>
<dbReference type="OrthoDB" id="9802264at2"/>
<dbReference type="PROSITE" id="PS50893">
    <property type="entry name" value="ABC_TRANSPORTER_2"/>
    <property type="match status" value="1"/>
</dbReference>
<dbReference type="Gene3D" id="3.40.50.300">
    <property type="entry name" value="P-loop containing nucleotide triphosphate hydrolases"/>
    <property type="match status" value="1"/>
</dbReference>
<dbReference type="PANTHER" id="PTHR24220">
    <property type="entry name" value="IMPORT ATP-BINDING PROTEIN"/>
    <property type="match status" value="1"/>
</dbReference>
<sequence length="310" mass="32942">MDLPRGRHTAPDTPRPEQPPAQASARDLVRTYGSGDTQVRALDGVSVDFARGRLTAIMGPSGSGKSTLMHCMAGLDTPTSGTVVVDGVEVSSLSQRKLTRLRRTRIGFVFQAYNLVPTLTAAENITLPLDIARAPIDPAWFDEVVDAVGMRARLHHRPNALSGGEQQRVACARALVGRPSVVFADEPTGNLDSRSSREVLTFLRRSVDDLGQTVVMVTHDPRAASYAHRVLMLGDGRITADLDAPSREQILAAVGAEDDDEPARPPTGMHALVPADEPARPPTGMHAAIPADEPPRPATDAPAGAETATP</sequence>
<evidence type="ECO:0000256" key="3">
    <source>
        <dbReference type="ARBA" id="ARBA00022840"/>
    </source>
</evidence>
<dbReference type="GO" id="GO:0022857">
    <property type="term" value="F:transmembrane transporter activity"/>
    <property type="evidence" value="ECO:0007669"/>
    <property type="project" value="TreeGrafter"/>
</dbReference>
<feature type="region of interest" description="Disordered" evidence="4">
    <location>
        <begin position="1"/>
        <end position="23"/>
    </location>
</feature>
<keyword evidence="3 6" id="KW-0067">ATP-binding</keyword>
<keyword evidence="2" id="KW-0547">Nucleotide-binding</keyword>
<keyword evidence="1" id="KW-0813">Transport</keyword>
<dbReference type="GO" id="GO:0098796">
    <property type="term" value="C:membrane protein complex"/>
    <property type="evidence" value="ECO:0007669"/>
    <property type="project" value="UniProtKB-ARBA"/>
</dbReference>
<dbReference type="FunFam" id="3.40.50.300:FF:000032">
    <property type="entry name" value="Export ABC transporter ATP-binding protein"/>
    <property type="match status" value="1"/>
</dbReference>
<dbReference type="InterPro" id="IPR017911">
    <property type="entry name" value="MacB-like_ATP-bd"/>
</dbReference>
<dbReference type="AlphaFoldDB" id="A0A4P6EMY8"/>
<dbReference type="Pfam" id="PF00005">
    <property type="entry name" value="ABC_tran"/>
    <property type="match status" value="1"/>
</dbReference>
<dbReference type="Proteomes" id="UP000291758">
    <property type="component" value="Chromosome"/>
</dbReference>
<dbReference type="InterPro" id="IPR027417">
    <property type="entry name" value="P-loop_NTPase"/>
</dbReference>
<dbReference type="GO" id="GO:0016887">
    <property type="term" value="F:ATP hydrolysis activity"/>
    <property type="evidence" value="ECO:0007669"/>
    <property type="project" value="InterPro"/>
</dbReference>
<evidence type="ECO:0000256" key="2">
    <source>
        <dbReference type="ARBA" id="ARBA00022741"/>
    </source>
</evidence>
<feature type="domain" description="ABC transporter" evidence="5">
    <location>
        <begin position="23"/>
        <end position="260"/>
    </location>
</feature>
<organism evidence="6 7">
    <name type="scientific">Xylanimonas allomyrinae</name>
    <dbReference type="NCBI Taxonomy" id="2509459"/>
    <lineage>
        <taxon>Bacteria</taxon>
        <taxon>Bacillati</taxon>
        <taxon>Actinomycetota</taxon>
        <taxon>Actinomycetes</taxon>
        <taxon>Micrococcales</taxon>
        <taxon>Promicromonosporaceae</taxon>
        <taxon>Xylanimonas</taxon>
    </lineage>
</organism>
<proteinExistence type="predicted"/>
<dbReference type="EMBL" id="CP035495">
    <property type="protein sequence ID" value="QAY64250.1"/>
    <property type="molecule type" value="Genomic_DNA"/>
</dbReference>
<dbReference type="SMART" id="SM00382">
    <property type="entry name" value="AAA"/>
    <property type="match status" value="1"/>
</dbReference>
<dbReference type="SUPFAM" id="SSF52540">
    <property type="entry name" value="P-loop containing nucleoside triphosphate hydrolases"/>
    <property type="match status" value="1"/>
</dbReference>
<dbReference type="KEGG" id="xyl:ET495_14715"/>
<dbReference type="CDD" id="cd03255">
    <property type="entry name" value="ABC_MJ0796_LolCDE_FtsE"/>
    <property type="match status" value="1"/>
</dbReference>
<evidence type="ECO:0000313" key="6">
    <source>
        <dbReference type="EMBL" id="QAY64250.1"/>
    </source>
</evidence>
<evidence type="ECO:0000259" key="5">
    <source>
        <dbReference type="PROSITE" id="PS50893"/>
    </source>
</evidence>
<keyword evidence="7" id="KW-1185">Reference proteome</keyword>
<dbReference type="InterPro" id="IPR003439">
    <property type="entry name" value="ABC_transporter-like_ATP-bd"/>
</dbReference>
<dbReference type="InterPro" id="IPR015854">
    <property type="entry name" value="ABC_transpr_LolD-like"/>
</dbReference>
<protein>
    <submittedName>
        <fullName evidence="6">ATP-binding cassette domain-containing protein</fullName>
    </submittedName>
</protein>
<dbReference type="RefSeq" id="WP_129205403.1">
    <property type="nucleotide sequence ID" value="NZ_CP035495.1"/>
</dbReference>